<organism evidence="7 8">
    <name type="scientific">Archaeoglobus sulfaticallidus PM70-1</name>
    <dbReference type="NCBI Taxonomy" id="387631"/>
    <lineage>
        <taxon>Archaea</taxon>
        <taxon>Methanobacteriati</taxon>
        <taxon>Methanobacteriota</taxon>
        <taxon>Archaeoglobi</taxon>
        <taxon>Archaeoglobales</taxon>
        <taxon>Archaeoglobaceae</taxon>
        <taxon>Archaeoglobus</taxon>
    </lineage>
</organism>
<feature type="binding site" evidence="5">
    <location>
        <position position="36"/>
    </location>
    <ligand>
        <name>FMN</name>
        <dbReference type="ChEBI" id="CHEBI:58210"/>
    </ligand>
</feature>
<evidence type="ECO:0000313" key="8">
    <source>
        <dbReference type="Proteomes" id="UP000013307"/>
    </source>
</evidence>
<feature type="binding site" evidence="5">
    <location>
        <begin position="10"/>
        <end position="12"/>
    </location>
    <ligand>
        <name>FMN</name>
        <dbReference type="ChEBI" id="CHEBI:58210"/>
    </ligand>
</feature>
<feature type="binding site" evidence="5">
    <location>
        <position position="151"/>
    </location>
    <ligand>
        <name>dimethylallyl phosphate</name>
        <dbReference type="ChEBI" id="CHEBI:88052"/>
    </ligand>
</feature>
<dbReference type="HOGENOM" id="CLU_074522_0_1_2"/>
<evidence type="ECO:0000256" key="2">
    <source>
        <dbReference type="ARBA" id="ARBA00022630"/>
    </source>
</evidence>
<keyword evidence="8" id="KW-1185">Reference proteome</keyword>
<evidence type="ECO:0000259" key="6">
    <source>
        <dbReference type="Pfam" id="PF02441"/>
    </source>
</evidence>
<comment type="similarity">
    <text evidence="5">Belongs to the UbiX/PAD1 family.</text>
</comment>
<dbReference type="SUPFAM" id="SSF52507">
    <property type="entry name" value="Homo-oligomeric flavin-containing Cys decarboxylases, HFCD"/>
    <property type="match status" value="1"/>
</dbReference>
<sequence>MKKIVVAITGASGQIYGLRLLQKLKELDVETHVIVSNPAIITMKYEGVDLEDIKDLSDHFYSTSDISSRLASGSFKHDGMVIAPCTVNTASSIAYGIADNLIVRSADVTLKEKRKLILLVRETPLHEGHLETLLKLSRMGTIIMPPVPAFYIKPKHLTDIVDHTVFRVLDLLGFDIEYNRWNPFGND</sequence>
<dbReference type="InterPro" id="IPR036551">
    <property type="entry name" value="Flavin_trans-like"/>
</dbReference>
<comment type="function">
    <text evidence="5">Flavin prenyltransferase that catalyzes the synthesis of the prenylated FMN cofactor (prenyl-FMN) for 4-hydroxy-3-polyprenylbenzoic acid decarboxylase UbiD. The prenyltransferase is metal-independent and links a dimethylallyl moiety from dimethylallyl monophosphate (DMAP) to the flavin N5 and C6 atoms of FMN.</text>
</comment>
<comment type="catalytic activity">
    <reaction evidence="5">
        <text>dimethylallyl phosphate + FMNH2 = prenylated FMNH2 + phosphate</text>
        <dbReference type="Rhea" id="RHEA:37743"/>
        <dbReference type="ChEBI" id="CHEBI:43474"/>
        <dbReference type="ChEBI" id="CHEBI:57618"/>
        <dbReference type="ChEBI" id="CHEBI:87467"/>
        <dbReference type="ChEBI" id="CHEBI:88052"/>
        <dbReference type="EC" id="2.5.1.129"/>
    </reaction>
</comment>
<dbReference type="eggNOG" id="arCOG01703">
    <property type="taxonomic scope" value="Archaea"/>
</dbReference>
<reference evidence="7 8" key="1">
    <citation type="journal article" date="2013" name="Genome Announc.">
        <title>Complete Genome Sequence of the Thermophilic and Facultatively Chemolithoautotrophic Sulfate Reducer Archaeoglobus sulfaticallidus Strain PM70-1T.</title>
        <authorList>
            <person name="Stokke R."/>
            <person name="Hocking W.P."/>
            <person name="Steinsbu B.O."/>
            <person name="Steen I.H."/>
        </authorList>
    </citation>
    <scope>NUCLEOTIDE SEQUENCE [LARGE SCALE GENOMIC DNA]</scope>
    <source>
        <strain evidence="7">PM70-1</strain>
    </source>
</reference>
<dbReference type="GeneID" id="15391848"/>
<feature type="binding site" evidence="5">
    <location>
        <position position="121"/>
    </location>
    <ligand>
        <name>FMN</name>
        <dbReference type="ChEBI" id="CHEBI:58210"/>
    </ligand>
</feature>
<accession>N0BIE3</accession>
<dbReference type="RefSeq" id="WP_015589835.1">
    <property type="nucleotide sequence ID" value="NC_021169.1"/>
</dbReference>
<dbReference type="Proteomes" id="UP000013307">
    <property type="component" value="Chromosome"/>
</dbReference>
<evidence type="ECO:0000256" key="1">
    <source>
        <dbReference type="ARBA" id="ARBA00022602"/>
    </source>
</evidence>
<keyword evidence="4 5" id="KW-0808">Transferase</keyword>
<dbReference type="InterPro" id="IPR004507">
    <property type="entry name" value="UbiX-like"/>
</dbReference>
<protein>
    <recommendedName>
        <fullName evidence="5">Flavin prenyltransferase UbiX</fullName>
        <ecNumber evidence="5">2.5.1.129</ecNumber>
    </recommendedName>
</protein>
<dbReference type="OrthoDB" id="9540at2157"/>
<dbReference type="STRING" id="387631.Asulf_00202"/>
<keyword evidence="3 5" id="KW-0288">FMN</keyword>
<dbReference type="HAMAP" id="MF_01984">
    <property type="entry name" value="ubiX_pad"/>
    <property type="match status" value="1"/>
</dbReference>
<dbReference type="NCBIfam" id="NF004685">
    <property type="entry name" value="PRK06029.1"/>
    <property type="match status" value="1"/>
</dbReference>
<dbReference type="GO" id="GO:0106141">
    <property type="term" value="F:flavin prenyltransferase activity"/>
    <property type="evidence" value="ECO:0007669"/>
    <property type="project" value="UniProtKB-EC"/>
</dbReference>
<dbReference type="KEGG" id="ast:Asulf_00202"/>
<feature type="binding site" evidence="5">
    <location>
        <begin position="86"/>
        <end position="89"/>
    </location>
    <ligand>
        <name>FMN</name>
        <dbReference type="ChEBI" id="CHEBI:58210"/>
    </ligand>
</feature>
<evidence type="ECO:0000313" key="7">
    <source>
        <dbReference type="EMBL" id="AGK60236.1"/>
    </source>
</evidence>
<dbReference type="InterPro" id="IPR003382">
    <property type="entry name" value="Flavoprotein"/>
</dbReference>
<gene>
    <name evidence="5" type="primary">ubiX</name>
    <name evidence="7" type="ORF">Asulf_00202</name>
</gene>
<evidence type="ECO:0000256" key="5">
    <source>
        <dbReference type="HAMAP-Rule" id="MF_01984"/>
    </source>
</evidence>
<proteinExistence type="inferred from homology"/>
<dbReference type="AlphaFoldDB" id="N0BIE3"/>
<evidence type="ECO:0000256" key="4">
    <source>
        <dbReference type="ARBA" id="ARBA00022679"/>
    </source>
</evidence>
<keyword evidence="2 5" id="KW-0285">Flavoprotein</keyword>
<evidence type="ECO:0000256" key="3">
    <source>
        <dbReference type="ARBA" id="ARBA00022643"/>
    </source>
</evidence>
<dbReference type="EC" id="2.5.1.129" evidence="5"/>
<comment type="caution">
    <text evidence="5">Lacks conserved residue(s) required for the propagation of feature annotation.</text>
</comment>
<dbReference type="NCBIfam" id="TIGR00421">
    <property type="entry name" value="ubiX_pad"/>
    <property type="match status" value="1"/>
</dbReference>
<dbReference type="EMBL" id="CP005290">
    <property type="protein sequence ID" value="AGK60236.1"/>
    <property type="molecule type" value="Genomic_DNA"/>
</dbReference>
<feature type="binding site" evidence="5">
    <location>
        <position position="167"/>
    </location>
    <ligand>
        <name>dimethylallyl phosphate</name>
        <dbReference type="ChEBI" id="CHEBI:88052"/>
    </ligand>
</feature>
<dbReference type="Pfam" id="PF02441">
    <property type="entry name" value="Flavoprotein"/>
    <property type="match status" value="1"/>
</dbReference>
<feature type="domain" description="Flavoprotein" evidence="6">
    <location>
        <begin position="2"/>
        <end position="169"/>
    </location>
</feature>
<name>N0BIE3_9EURY</name>
<keyword evidence="1 5" id="KW-0637">Prenyltransferase</keyword>
<dbReference type="Gene3D" id="3.40.50.1950">
    <property type="entry name" value="Flavin prenyltransferase-like"/>
    <property type="match status" value="1"/>
</dbReference>